<evidence type="ECO:0000256" key="6">
    <source>
        <dbReference type="ARBA" id="ARBA00022989"/>
    </source>
</evidence>
<evidence type="ECO:0000256" key="5">
    <source>
        <dbReference type="ARBA" id="ARBA00022927"/>
    </source>
</evidence>
<comment type="similarity">
    <text evidence="2">Belongs to the SYS1 family.</text>
</comment>
<keyword evidence="6 10" id="KW-1133">Transmembrane helix</keyword>
<dbReference type="Pfam" id="PF09801">
    <property type="entry name" value="SYS1"/>
    <property type="match status" value="1"/>
</dbReference>
<reference evidence="11" key="1">
    <citation type="submission" date="2022-07" db="EMBL/GenBank/DDBJ databases">
        <title>Phylogenomic reconstructions and comparative analyses of Kickxellomycotina fungi.</title>
        <authorList>
            <person name="Reynolds N.K."/>
            <person name="Stajich J.E."/>
            <person name="Barry K."/>
            <person name="Grigoriev I.V."/>
            <person name="Crous P."/>
            <person name="Smith M.E."/>
        </authorList>
    </citation>
    <scope>NUCLEOTIDE SEQUENCE</scope>
    <source>
        <strain evidence="11">BCRC 34489</strain>
    </source>
</reference>
<dbReference type="Proteomes" id="UP001140172">
    <property type="component" value="Unassembled WGS sequence"/>
</dbReference>
<dbReference type="GO" id="GO:0005829">
    <property type="term" value="C:cytosol"/>
    <property type="evidence" value="ECO:0007669"/>
    <property type="project" value="GOC"/>
</dbReference>
<feature type="transmembrane region" description="Helical" evidence="10">
    <location>
        <begin position="60"/>
        <end position="82"/>
    </location>
</feature>
<evidence type="ECO:0000256" key="10">
    <source>
        <dbReference type="SAM" id="Phobius"/>
    </source>
</evidence>
<dbReference type="GO" id="GO:0006895">
    <property type="term" value="P:Golgi to endosome transport"/>
    <property type="evidence" value="ECO:0007669"/>
    <property type="project" value="TreeGrafter"/>
</dbReference>
<comment type="subcellular location">
    <subcellularLocation>
        <location evidence="1">Golgi apparatus membrane</location>
        <topology evidence="1">Multi-pass membrane protein</topology>
    </subcellularLocation>
</comment>
<dbReference type="OrthoDB" id="542931at2759"/>
<keyword evidence="4 10" id="KW-0812">Transmembrane</keyword>
<evidence type="ECO:0000256" key="1">
    <source>
        <dbReference type="ARBA" id="ARBA00004653"/>
    </source>
</evidence>
<keyword evidence="12" id="KW-1185">Reference proteome</keyword>
<feature type="transmembrane region" description="Helical" evidence="10">
    <location>
        <begin position="35"/>
        <end position="54"/>
    </location>
</feature>
<keyword evidence="8 10" id="KW-0472">Membrane</keyword>
<evidence type="ECO:0000313" key="12">
    <source>
        <dbReference type="Proteomes" id="UP001140172"/>
    </source>
</evidence>
<feature type="compositionally biased region" description="Acidic residues" evidence="9">
    <location>
        <begin position="166"/>
        <end position="186"/>
    </location>
</feature>
<dbReference type="GO" id="GO:0000139">
    <property type="term" value="C:Golgi membrane"/>
    <property type="evidence" value="ECO:0007669"/>
    <property type="project" value="UniProtKB-SubCell"/>
</dbReference>
<comment type="caution">
    <text evidence="11">The sequence shown here is derived from an EMBL/GenBank/DDBJ whole genome shotgun (WGS) entry which is preliminary data.</text>
</comment>
<evidence type="ECO:0000256" key="8">
    <source>
        <dbReference type="ARBA" id="ARBA00023136"/>
    </source>
</evidence>
<name>A0A9W8LM34_9FUNG</name>
<dbReference type="GO" id="GO:0034067">
    <property type="term" value="P:protein localization to Golgi apparatus"/>
    <property type="evidence" value="ECO:0007669"/>
    <property type="project" value="TreeGrafter"/>
</dbReference>
<evidence type="ECO:0000313" key="11">
    <source>
        <dbReference type="EMBL" id="KAJ2784762.1"/>
    </source>
</evidence>
<dbReference type="EMBL" id="JANBUM010000105">
    <property type="protein sequence ID" value="KAJ2784762.1"/>
    <property type="molecule type" value="Genomic_DNA"/>
</dbReference>
<organism evidence="11 12">
    <name type="scientific">Coemansia interrupta</name>
    <dbReference type="NCBI Taxonomy" id="1126814"/>
    <lineage>
        <taxon>Eukaryota</taxon>
        <taxon>Fungi</taxon>
        <taxon>Fungi incertae sedis</taxon>
        <taxon>Zoopagomycota</taxon>
        <taxon>Kickxellomycotina</taxon>
        <taxon>Kickxellomycetes</taxon>
        <taxon>Kickxellales</taxon>
        <taxon>Kickxellaceae</taxon>
        <taxon>Coemansia</taxon>
    </lineage>
</organism>
<accession>A0A9W8LM34</accession>
<dbReference type="PANTHER" id="PTHR12952">
    <property type="entry name" value="SYS1"/>
    <property type="match status" value="1"/>
</dbReference>
<feature type="transmembrane region" description="Helical" evidence="10">
    <location>
        <begin position="6"/>
        <end position="28"/>
    </location>
</feature>
<dbReference type="AlphaFoldDB" id="A0A9W8LM34"/>
<keyword evidence="5" id="KW-0653">Protein transport</keyword>
<evidence type="ECO:0000256" key="9">
    <source>
        <dbReference type="SAM" id="MobiDB-lite"/>
    </source>
</evidence>
<feature type="compositionally biased region" description="Basic and acidic residues" evidence="9">
    <location>
        <begin position="155"/>
        <end position="165"/>
    </location>
</feature>
<evidence type="ECO:0000256" key="2">
    <source>
        <dbReference type="ARBA" id="ARBA00008160"/>
    </source>
</evidence>
<evidence type="ECO:0000256" key="4">
    <source>
        <dbReference type="ARBA" id="ARBA00022692"/>
    </source>
</evidence>
<keyword evidence="3" id="KW-0813">Transport</keyword>
<sequence length="204" mass="22446">MRGDTVGGYTVAFLFLLATLANILPLVYLVERSRLCVDFTATYVVVHLVLVVWIDGLPLGFLWWVTVAVAAAGMALGGRAACARREMLPIRIRRYLPERPVDDAAEEEVELQDRAPGVLFETPGDIAADIDAEESRAETRPEPPLPPKPTTAANTKRDNANHDNGNDNDDDDDGWNDNWGEEEAEEEVHNAHPRPPASKGAKHD</sequence>
<proteinExistence type="inferred from homology"/>
<dbReference type="GO" id="GO:0043001">
    <property type="term" value="P:Golgi to plasma membrane protein transport"/>
    <property type="evidence" value="ECO:0007669"/>
    <property type="project" value="TreeGrafter"/>
</dbReference>
<evidence type="ECO:0000256" key="7">
    <source>
        <dbReference type="ARBA" id="ARBA00023034"/>
    </source>
</evidence>
<feature type="region of interest" description="Disordered" evidence="9">
    <location>
        <begin position="133"/>
        <end position="204"/>
    </location>
</feature>
<dbReference type="PANTHER" id="PTHR12952:SF0">
    <property type="entry name" value="PROTEIN SYS1 HOMOLOG"/>
    <property type="match status" value="1"/>
</dbReference>
<dbReference type="GO" id="GO:0005802">
    <property type="term" value="C:trans-Golgi network"/>
    <property type="evidence" value="ECO:0007669"/>
    <property type="project" value="TreeGrafter"/>
</dbReference>
<keyword evidence="7" id="KW-0333">Golgi apparatus</keyword>
<evidence type="ECO:0000256" key="3">
    <source>
        <dbReference type="ARBA" id="ARBA00022448"/>
    </source>
</evidence>
<protein>
    <submittedName>
        <fullName evidence="11">Uncharacterized protein</fullName>
    </submittedName>
</protein>
<dbReference type="InterPro" id="IPR019185">
    <property type="entry name" value="Integral_membrane_SYS1-rel"/>
</dbReference>
<gene>
    <name evidence="11" type="ORF">GGI15_002160</name>
</gene>